<dbReference type="EMBL" id="CADIJO010000018">
    <property type="protein sequence ID" value="CAB3727561.1"/>
    <property type="molecule type" value="Genomic_DNA"/>
</dbReference>
<name>A0A6S7AMT0_9BURK</name>
<dbReference type="CDD" id="cd08515">
    <property type="entry name" value="PBP2_NikA_DppA_OppA_like_10"/>
    <property type="match status" value="1"/>
</dbReference>
<sequence>MADRRVNSVPFRFPLPFSLLRRPLPRLPLRTLASLLLGAAALTALPAHAGKKDDTLRMAYDQAPESVDPYYNNVRIGVIIAANVWDTLLYRDPVTNEYKGQLAKSFTQVDDKTMEFELREGVKFHNGEEFDADSVVYTLNYVADPKNKAVTQQNVAWIDKVEKLGKYKVRLTTKEPFPGAKEYLSTTAAIHPAKYYQEVGPKGMNAKPVGSGPYKVVDYQPGKSITLERNTDYFKDSPKAQPKIGKVVIRFIPDRQTQMAEVISGGEDLIMSVPKDQAEQLGGLPPLQMVTGDTMRIVFMQMNIQEGTPAPQLKDERVRRAIIHAIDRQAMLKNIVGEGGGLINAICTPSQAGCTQDVTPTYKYDPALSKKLLAEAGYPNGFDIDIVAYRERNQTEAIINYLQAVGIRAKLNFLQYAAMRDMIRANKAALTHQTWASNLVNDVSASTPVYFAFGNDDVTRDAQVRDLLDKGDHTIDSATRNGLYKQALDLIAQKAYAVPLWTLPAYYVATKDLNFKPYSDELIRFWDMSWK</sequence>
<feature type="domain" description="Solute-binding protein family 5" evidence="4">
    <location>
        <begin position="97"/>
        <end position="451"/>
    </location>
</feature>
<dbReference type="PIRSF" id="PIRSF002741">
    <property type="entry name" value="MppA"/>
    <property type="match status" value="1"/>
</dbReference>
<dbReference type="PANTHER" id="PTHR30290:SF38">
    <property type="entry name" value="D,D-DIPEPTIDE-BINDING PERIPLASMIC PROTEIN DDPA-RELATED"/>
    <property type="match status" value="1"/>
</dbReference>
<dbReference type="Proteomes" id="UP000494111">
    <property type="component" value="Unassembled WGS sequence"/>
</dbReference>
<evidence type="ECO:0000313" key="5">
    <source>
        <dbReference type="EMBL" id="CAB3727561.1"/>
    </source>
</evidence>
<feature type="signal peptide" evidence="3">
    <location>
        <begin position="1"/>
        <end position="49"/>
    </location>
</feature>
<keyword evidence="2 3" id="KW-0732">Signal</keyword>
<accession>A0A6S7AMT0</accession>
<comment type="similarity">
    <text evidence="1">Belongs to the bacterial solute-binding protein 5 family.</text>
</comment>
<evidence type="ECO:0000256" key="1">
    <source>
        <dbReference type="ARBA" id="ARBA00005695"/>
    </source>
</evidence>
<dbReference type="InterPro" id="IPR023765">
    <property type="entry name" value="SBP_5_CS"/>
</dbReference>
<dbReference type="InterPro" id="IPR039424">
    <property type="entry name" value="SBP_5"/>
</dbReference>
<reference evidence="5 6" key="1">
    <citation type="submission" date="2020-04" db="EMBL/GenBank/DDBJ databases">
        <authorList>
            <person name="De Canck E."/>
        </authorList>
    </citation>
    <scope>NUCLEOTIDE SEQUENCE [LARGE SCALE GENOMIC DNA]</scope>
    <source>
        <strain evidence="5 6">LMG 3458</strain>
    </source>
</reference>
<dbReference type="GO" id="GO:1904680">
    <property type="term" value="F:peptide transmembrane transporter activity"/>
    <property type="evidence" value="ECO:0007669"/>
    <property type="project" value="TreeGrafter"/>
</dbReference>
<dbReference type="Gene3D" id="3.10.105.10">
    <property type="entry name" value="Dipeptide-binding Protein, Domain 3"/>
    <property type="match status" value="1"/>
</dbReference>
<dbReference type="PROSITE" id="PS01040">
    <property type="entry name" value="SBP_BACTERIAL_5"/>
    <property type="match status" value="1"/>
</dbReference>
<dbReference type="SUPFAM" id="SSF53850">
    <property type="entry name" value="Periplasmic binding protein-like II"/>
    <property type="match status" value="1"/>
</dbReference>
<dbReference type="Gene3D" id="3.40.190.10">
    <property type="entry name" value="Periplasmic binding protein-like II"/>
    <property type="match status" value="1"/>
</dbReference>
<dbReference type="InterPro" id="IPR030678">
    <property type="entry name" value="Peptide/Ni-bd"/>
</dbReference>
<dbReference type="AlphaFoldDB" id="A0A6S7AMT0"/>
<dbReference type="RefSeq" id="WP_246289058.1">
    <property type="nucleotide sequence ID" value="NZ_CADIJO010000018.1"/>
</dbReference>
<dbReference type="InterPro" id="IPR000914">
    <property type="entry name" value="SBP_5_dom"/>
</dbReference>
<dbReference type="Pfam" id="PF00496">
    <property type="entry name" value="SBP_bac_5"/>
    <property type="match status" value="1"/>
</dbReference>
<evidence type="ECO:0000259" key="4">
    <source>
        <dbReference type="Pfam" id="PF00496"/>
    </source>
</evidence>
<organism evidence="5 6">
    <name type="scientific">Achromobacter deleyi</name>
    <dbReference type="NCBI Taxonomy" id="1353891"/>
    <lineage>
        <taxon>Bacteria</taxon>
        <taxon>Pseudomonadati</taxon>
        <taxon>Pseudomonadota</taxon>
        <taxon>Betaproteobacteria</taxon>
        <taxon>Burkholderiales</taxon>
        <taxon>Alcaligenaceae</taxon>
        <taxon>Achromobacter</taxon>
    </lineage>
</organism>
<gene>
    <name evidence="5" type="primary">gsiB_10</name>
    <name evidence="5" type="ORF">LMG3458_04536</name>
</gene>
<dbReference type="GO" id="GO:0030288">
    <property type="term" value="C:outer membrane-bounded periplasmic space"/>
    <property type="evidence" value="ECO:0007669"/>
    <property type="project" value="UniProtKB-ARBA"/>
</dbReference>
<dbReference type="PANTHER" id="PTHR30290">
    <property type="entry name" value="PERIPLASMIC BINDING COMPONENT OF ABC TRANSPORTER"/>
    <property type="match status" value="1"/>
</dbReference>
<dbReference type="GO" id="GO:0015833">
    <property type="term" value="P:peptide transport"/>
    <property type="evidence" value="ECO:0007669"/>
    <property type="project" value="TreeGrafter"/>
</dbReference>
<evidence type="ECO:0000256" key="2">
    <source>
        <dbReference type="ARBA" id="ARBA00022729"/>
    </source>
</evidence>
<protein>
    <submittedName>
        <fullName evidence="5">Glutathione-binding protein GsiB</fullName>
    </submittedName>
</protein>
<dbReference type="GO" id="GO:0043190">
    <property type="term" value="C:ATP-binding cassette (ABC) transporter complex"/>
    <property type="evidence" value="ECO:0007669"/>
    <property type="project" value="InterPro"/>
</dbReference>
<evidence type="ECO:0000313" key="6">
    <source>
        <dbReference type="Proteomes" id="UP000494111"/>
    </source>
</evidence>
<dbReference type="Gene3D" id="3.90.76.10">
    <property type="entry name" value="Dipeptide-binding Protein, Domain 1"/>
    <property type="match status" value="1"/>
</dbReference>
<feature type="chain" id="PRO_5028917322" evidence="3">
    <location>
        <begin position="50"/>
        <end position="531"/>
    </location>
</feature>
<proteinExistence type="inferred from homology"/>
<evidence type="ECO:0000256" key="3">
    <source>
        <dbReference type="SAM" id="SignalP"/>
    </source>
</evidence>